<gene>
    <name evidence="1" type="ORF">Aco04nite_62560</name>
</gene>
<proteinExistence type="predicted"/>
<dbReference type="Pfam" id="PF13671">
    <property type="entry name" value="AAA_33"/>
    <property type="match status" value="1"/>
</dbReference>
<evidence type="ECO:0008006" key="3">
    <source>
        <dbReference type="Google" id="ProtNLM"/>
    </source>
</evidence>
<dbReference type="EMBL" id="BOQP01000035">
    <property type="protein sequence ID" value="GIM78854.1"/>
    <property type="molecule type" value="Genomic_DNA"/>
</dbReference>
<dbReference type="PANTHER" id="PTHR37807:SF3">
    <property type="entry name" value="OS07G0160300 PROTEIN"/>
    <property type="match status" value="1"/>
</dbReference>
<dbReference type="RefSeq" id="WP_213000779.1">
    <property type="nucleotide sequence ID" value="NZ_BAAATW010000001.1"/>
</dbReference>
<accession>A0A919SVP0</accession>
<protein>
    <recommendedName>
        <fullName evidence="3">Kinase</fullName>
    </recommendedName>
</protein>
<organism evidence="1 2">
    <name type="scientific">Winogradskya consettensis</name>
    <dbReference type="NCBI Taxonomy" id="113560"/>
    <lineage>
        <taxon>Bacteria</taxon>
        <taxon>Bacillati</taxon>
        <taxon>Actinomycetota</taxon>
        <taxon>Actinomycetes</taxon>
        <taxon>Micromonosporales</taxon>
        <taxon>Micromonosporaceae</taxon>
        <taxon>Winogradskya</taxon>
    </lineage>
</organism>
<dbReference type="PANTHER" id="PTHR37807">
    <property type="entry name" value="OS07G0160300 PROTEIN"/>
    <property type="match status" value="1"/>
</dbReference>
<dbReference type="AlphaFoldDB" id="A0A919SVP0"/>
<evidence type="ECO:0000313" key="1">
    <source>
        <dbReference type="EMBL" id="GIM78854.1"/>
    </source>
</evidence>
<reference evidence="1" key="1">
    <citation type="submission" date="2021-03" db="EMBL/GenBank/DDBJ databases">
        <title>Whole genome shotgun sequence of Actinoplanes consettensis NBRC 14913.</title>
        <authorList>
            <person name="Komaki H."/>
            <person name="Tamura T."/>
        </authorList>
    </citation>
    <scope>NUCLEOTIDE SEQUENCE</scope>
    <source>
        <strain evidence="1">NBRC 14913</strain>
    </source>
</reference>
<name>A0A919SVP0_9ACTN</name>
<dbReference type="InterPro" id="IPR027417">
    <property type="entry name" value="P-loop_NTPase"/>
</dbReference>
<evidence type="ECO:0000313" key="2">
    <source>
        <dbReference type="Proteomes" id="UP000680865"/>
    </source>
</evidence>
<dbReference type="SUPFAM" id="SSF52540">
    <property type="entry name" value="P-loop containing nucleoside triphosphate hydrolases"/>
    <property type="match status" value="1"/>
</dbReference>
<keyword evidence="2" id="KW-1185">Reference proteome</keyword>
<comment type="caution">
    <text evidence="1">The sequence shown here is derived from an EMBL/GenBank/DDBJ whole genome shotgun (WGS) entry which is preliminary data.</text>
</comment>
<sequence>MAHDVVLVNGLPGSGKSTLAPRLAAALGAACLVKDRIKESLAEAVVTEVPGLGAVAMETVWALAAAVPGMVVVDSWWFKPRDLEHAQRGIARSGAAATVELWCDVPAETARSRFIARKRPSVYADAERLATDWATWAAVAEPLAIGPVVRVDTSRPVDMPKLVTAVRAALWT</sequence>
<dbReference type="Gene3D" id="3.40.50.300">
    <property type="entry name" value="P-loop containing nucleotide triphosphate hydrolases"/>
    <property type="match status" value="1"/>
</dbReference>
<dbReference type="Proteomes" id="UP000680865">
    <property type="component" value="Unassembled WGS sequence"/>
</dbReference>